<accession>Q6C4U2</accession>
<feature type="region of interest" description="Disordered" evidence="1">
    <location>
        <begin position="21"/>
        <end position="60"/>
    </location>
</feature>
<sequence length="60" mass="6797">MYLQPFVRPHCHHLFQDLTLIGPGDTLQPQKSTPMPDPELPTPPLTFLSPTHSPEIDLRP</sequence>
<dbReference type="InParanoid" id="Q6C4U2"/>
<feature type="compositionally biased region" description="Pro residues" evidence="1">
    <location>
        <begin position="35"/>
        <end position="44"/>
    </location>
</feature>
<dbReference type="AlphaFoldDB" id="Q6C4U2"/>
<keyword evidence="3" id="KW-1185">Reference proteome</keyword>
<dbReference type="HOGENOM" id="CLU_2943622_0_0_1"/>
<organism evidence="2 3">
    <name type="scientific">Yarrowia lipolytica (strain CLIB 122 / E 150)</name>
    <name type="common">Yeast</name>
    <name type="synonym">Candida lipolytica</name>
    <dbReference type="NCBI Taxonomy" id="284591"/>
    <lineage>
        <taxon>Eukaryota</taxon>
        <taxon>Fungi</taxon>
        <taxon>Dikarya</taxon>
        <taxon>Ascomycota</taxon>
        <taxon>Saccharomycotina</taxon>
        <taxon>Dipodascomycetes</taxon>
        <taxon>Dipodascales</taxon>
        <taxon>Dipodascales incertae sedis</taxon>
        <taxon>Yarrowia</taxon>
    </lineage>
</organism>
<reference evidence="2 3" key="1">
    <citation type="journal article" date="2004" name="Nature">
        <title>Genome evolution in yeasts.</title>
        <authorList>
            <consortium name="Genolevures"/>
            <person name="Dujon B."/>
            <person name="Sherman D."/>
            <person name="Fischer G."/>
            <person name="Durrens P."/>
            <person name="Casaregola S."/>
            <person name="Lafontaine I."/>
            <person name="de Montigny J."/>
            <person name="Marck C."/>
            <person name="Neuveglise C."/>
            <person name="Talla E."/>
            <person name="Goffard N."/>
            <person name="Frangeul L."/>
            <person name="Aigle M."/>
            <person name="Anthouard V."/>
            <person name="Babour A."/>
            <person name="Barbe V."/>
            <person name="Barnay S."/>
            <person name="Blanchin S."/>
            <person name="Beckerich J.M."/>
            <person name="Beyne E."/>
            <person name="Bleykasten C."/>
            <person name="Boisrame A."/>
            <person name="Boyer J."/>
            <person name="Cattolico L."/>
            <person name="Confanioleri F."/>
            <person name="de Daruvar A."/>
            <person name="Despons L."/>
            <person name="Fabre E."/>
            <person name="Fairhead C."/>
            <person name="Ferry-Dumazet H."/>
            <person name="Groppi A."/>
            <person name="Hantraye F."/>
            <person name="Hennequin C."/>
            <person name="Jauniaux N."/>
            <person name="Joyet P."/>
            <person name="Kachouri R."/>
            <person name="Kerrest A."/>
            <person name="Koszul R."/>
            <person name="Lemaire M."/>
            <person name="Lesur I."/>
            <person name="Ma L."/>
            <person name="Muller H."/>
            <person name="Nicaud J.M."/>
            <person name="Nikolski M."/>
            <person name="Oztas S."/>
            <person name="Ozier-Kalogeropoulos O."/>
            <person name="Pellenz S."/>
            <person name="Potier S."/>
            <person name="Richard G.F."/>
            <person name="Straub M.L."/>
            <person name="Suleau A."/>
            <person name="Swennene D."/>
            <person name="Tekaia F."/>
            <person name="Wesolowski-Louvel M."/>
            <person name="Westhof E."/>
            <person name="Wirth B."/>
            <person name="Zeniou-Meyer M."/>
            <person name="Zivanovic I."/>
            <person name="Bolotin-Fukuhara M."/>
            <person name="Thierry A."/>
            <person name="Bouchier C."/>
            <person name="Caudron B."/>
            <person name="Scarpelli C."/>
            <person name="Gaillardin C."/>
            <person name="Weissenbach J."/>
            <person name="Wincker P."/>
            <person name="Souciet J.L."/>
        </authorList>
    </citation>
    <scope>NUCLEOTIDE SEQUENCE [LARGE SCALE GENOMIC DNA]</scope>
    <source>
        <strain evidence="3">CLIB 122 / E 150</strain>
    </source>
</reference>
<gene>
    <name evidence="2" type="ORF">YALI0_E23672g</name>
</gene>
<evidence type="ECO:0000256" key="1">
    <source>
        <dbReference type="SAM" id="MobiDB-lite"/>
    </source>
</evidence>
<proteinExistence type="predicted"/>
<name>Q6C4U2_YARLI</name>
<evidence type="ECO:0000313" key="2">
    <source>
        <dbReference type="EMBL" id="CAG79919.1"/>
    </source>
</evidence>
<dbReference type="Proteomes" id="UP000001300">
    <property type="component" value="Chromosome E"/>
</dbReference>
<dbReference type="EMBL" id="CR382131">
    <property type="protein sequence ID" value="CAG79919.1"/>
    <property type="molecule type" value="Genomic_DNA"/>
</dbReference>
<dbReference type="VEuPathDB" id="FungiDB:YALI0_E23672g"/>
<protein>
    <submittedName>
        <fullName evidence="2">YALI0E23672p</fullName>
    </submittedName>
</protein>
<evidence type="ECO:0000313" key="3">
    <source>
        <dbReference type="Proteomes" id="UP000001300"/>
    </source>
</evidence>